<evidence type="ECO:0000256" key="1">
    <source>
        <dbReference type="SAM" id="Phobius"/>
    </source>
</evidence>
<keyword evidence="1" id="KW-0472">Membrane</keyword>
<sequence length="65" mass="7554">QIWAQSKSTTRCLWSSLSDISRSNDLKPTPADALLNYVSNDVIFIVYWYLLYIHNSRTLSDFLLV</sequence>
<evidence type="ECO:0000313" key="2">
    <source>
        <dbReference type="EMBL" id="CDW27107.1"/>
    </source>
</evidence>
<feature type="non-terminal residue" evidence="2">
    <location>
        <position position="1"/>
    </location>
</feature>
<name>A0A0K2TNA2_LEPSM</name>
<proteinExistence type="predicted"/>
<organism evidence="2">
    <name type="scientific">Lepeophtheirus salmonis</name>
    <name type="common">Salmon louse</name>
    <name type="synonym">Caligus salmonis</name>
    <dbReference type="NCBI Taxonomy" id="72036"/>
    <lineage>
        <taxon>Eukaryota</taxon>
        <taxon>Metazoa</taxon>
        <taxon>Ecdysozoa</taxon>
        <taxon>Arthropoda</taxon>
        <taxon>Crustacea</taxon>
        <taxon>Multicrustacea</taxon>
        <taxon>Hexanauplia</taxon>
        <taxon>Copepoda</taxon>
        <taxon>Siphonostomatoida</taxon>
        <taxon>Caligidae</taxon>
        <taxon>Lepeophtheirus</taxon>
    </lineage>
</organism>
<accession>A0A0K2TNA2</accession>
<feature type="non-terminal residue" evidence="2">
    <location>
        <position position="65"/>
    </location>
</feature>
<dbReference type="EMBL" id="HACA01009746">
    <property type="protein sequence ID" value="CDW27107.1"/>
    <property type="molecule type" value="Transcribed_RNA"/>
</dbReference>
<protein>
    <submittedName>
        <fullName evidence="2">Uncharacterized protein</fullName>
    </submittedName>
</protein>
<keyword evidence="1" id="KW-0812">Transmembrane</keyword>
<reference evidence="2" key="1">
    <citation type="submission" date="2014-05" db="EMBL/GenBank/DDBJ databases">
        <authorList>
            <person name="Chronopoulou M."/>
        </authorList>
    </citation>
    <scope>NUCLEOTIDE SEQUENCE</scope>
    <source>
        <tissue evidence="2">Whole organism</tissue>
    </source>
</reference>
<keyword evidence="1" id="KW-1133">Transmembrane helix</keyword>
<dbReference type="AlphaFoldDB" id="A0A0K2TNA2"/>
<feature type="transmembrane region" description="Helical" evidence="1">
    <location>
        <begin position="34"/>
        <end position="53"/>
    </location>
</feature>